<dbReference type="InterPro" id="IPR016186">
    <property type="entry name" value="C-type_lectin-like/link_sf"/>
</dbReference>
<dbReference type="EMBL" id="BLXT01002789">
    <property type="protein sequence ID" value="GFN97551.1"/>
    <property type="molecule type" value="Genomic_DNA"/>
</dbReference>
<feature type="chain" id="PRO_5043999757" evidence="2">
    <location>
        <begin position="21"/>
        <end position="207"/>
    </location>
</feature>
<keyword evidence="4" id="KW-1185">Reference proteome</keyword>
<keyword evidence="2" id="KW-0732">Signal</keyword>
<accession>A0AAV3ZSM8</accession>
<evidence type="ECO:0000313" key="3">
    <source>
        <dbReference type="EMBL" id="GFN97551.1"/>
    </source>
</evidence>
<evidence type="ECO:0000256" key="2">
    <source>
        <dbReference type="SAM" id="SignalP"/>
    </source>
</evidence>
<dbReference type="AlphaFoldDB" id="A0AAV3ZSM8"/>
<sequence>MAQSLYQFLMVVAFLTVAAADSKCAAGWSYFEGSCYHVGAAGASFMKAKFACRDLESRLVTLTSPGENTFIKSILKDAVVPHHHWIINALLPQLSQYLGSGGWPSTSLASLEASTCNREFPALFMEEEEEEEKEEEEEEKEEREEKEASVAAASEEEEAAVAAAAAEEEEEEIYQIIENEPEKFSADHSVNGTIGHGNPKPAVMEQA</sequence>
<dbReference type="InterPro" id="IPR016187">
    <property type="entry name" value="CTDL_fold"/>
</dbReference>
<name>A0AAV3ZSM8_9GAST</name>
<evidence type="ECO:0000313" key="4">
    <source>
        <dbReference type="Proteomes" id="UP000735302"/>
    </source>
</evidence>
<dbReference type="Gene3D" id="3.10.100.10">
    <property type="entry name" value="Mannose-Binding Protein A, subunit A"/>
    <property type="match status" value="1"/>
</dbReference>
<feature type="compositionally biased region" description="Acidic residues" evidence="1">
    <location>
        <begin position="126"/>
        <end position="142"/>
    </location>
</feature>
<protein>
    <submittedName>
        <fullName evidence="3">Low affinity immunoglobulin epsilon fc receptor</fullName>
    </submittedName>
</protein>
<evidence type="ECO:0000256" key="1">
    <source>
        <dbReference type="SAM" id="MobiDB-lite"/>
    </source>
</evidence>
<feature type="region of interest" description="Disordered" evidence="1">
    <location>
        <begin position="126"/>
        <end position="207"/>
    </location>
</feature>
<organism evidence="3 4">
    <name type="scientific">Plakobranchus ocellatus</name>
    <dbReference type="NCBI Taxonomy" id="259542"/>
    <lineage>
        <taxon>Eukaryota</taxon>
        <taxon>Metazoa</taxon>
        <taxon>Spiralia</taxon>
        <taxon>Lophotrochozoa</taxon>
        <taxon>Mollusca</taxon>
        <taxon>Gastropoda</taxon>
        <taxon>Heterobranchia</taxon>
        <taxon>Euthyneura</taxon>
        <taxon>Panpulmonata</taxon>
        <taxon>Sacoglossa</taxon>
        <taxon>Placobranchoidea</taxon>
        <taxon>Plakobranchidae</taxon>
        <taxon>Plakobranchus</taxon>
    </lineage>
</organism>
<dbReference type="Proteomes" id="UP000735302">
    <property type="component" value="Unassembled WGS sequence"/>
</dbReference>
<comment type="caution">
    <text evidence="3">The sequence shown here is derived from an EMBL/GenBank/DDBJ whole genome shotgun (WGS) entry which is preliminary data.</text>
</comment>
<feature type="signal peptide" evidence="2">
    <location>
        <begin position="1"/>
        <end position="20"/>
    </location>
</feature>
<dbReference type="SUPFAM" id="SSF56436">
    <property type="entry name" value="C-type lectin-like"/>
    <property type="match status" value="1"/>
</dbReference>
<keyword evidence="3" id="KW-0675">Receptor</keyword>
<gene>
    <name evidence="3" type="ORF">PoB_002405700</name>
</gene>
<proteinExistence type="predicted"/>
<reference evidence="3 4" key="1">
    <citation type="journal article" date="2021" name="Elife">
        <title>Chloroplast acquisition without the gene transfer in kleptoplastic sea slugs, Plakobranchus ocellatus.</title>
        <authorList>
            <person name="Maeda T."/>
            <person name="Takahashi S."/>
            <person name="Yoshida T."/>
            <person name="Shimamura S."/>
            <person name="Takaki Y."/>
            <person name="Nagai Y."/>
            <person name="Toyoda A."/>
            <person name="Suzuki Y."/>
            <person name="Arimoto A."/>
            <person name="Ishii H."/>
            <person name="Satoh N."/>
            <person name="Nishiyama T."/>
            <person name="Hasebe M."/>
            <person name="Maruyama T."/>
            <person name="Minagawa J."/>
            <person name="Obokata J."/>
            <person name="Shigenobu S."/>
        </authorList>
    </citation>
    <scope>NUCLEOTIDE SEQUENCE [LARGE SCALE GENOMIC DNA]</scope>
</reference>